<gene>
    <name evidence="1" type="ORF">J2Z42_001646</name>
</gene>
<accession>A0ABS4KSG5</accession>
<dbReference type="Proteomes" id="UP001519307">
    <property type="component" value="Unassembled WGS sequence"/>
</dbReference>
<sequence>MSIEFLLPYPSGAPAPLKCVGITFGSALKCFIVF</sequence>
<reference evidence="1 2" key="1">
    <citation type="submission" date="2021-03" db="EMBL/GenBank/DDBJ databases">
        <title>Genomic Encyclopedia of Type Strains, Phase IV (KMG-IV): sequencing the most valuable type-strain genomes for metagenomic binning, comparative biology and taxonomic classification.</title>
        <authorList>
            <person name="Goeker M."/>
        </authorList>
    </citation>
    <scope>NUCLEOTIDE SEQUENCE [LARGE SCALE GENOMIC DNA]</scope>
    <source>
        <strain evidence="1 2">DSM 28783</strain>
    </source>
</reference>
<evidence type="ECO:0000313" key="1">
    <source>
        <dbReference type="EMBL" id="MBP2032967.1"/>
    </source>
</evidence>
<keyword evidence="2" id="KW-1185">Reference proteome</keyword>
<evidence type="ECO:0000313" key="2">
    <source>
        <dbReference type="Proteomes" id="UP001519307"/>
    </source>
</evidence>
<proteinExistence type="predicted"/>
<organism evidence="1 2">
    <name type="scientific">Clostridium algifaecis</name>
    <dbReference type="NCBI Taxonomy" id="1472040"/>
    <lineage>
        <taxon>Bacteria</taxon>
        <taxon>Bacillati</taxon>
        <taxon>Bacillota</taxon>
        <taxon>Clostridia</taxon>
        <taxon>Eubacteriales</taxon>
        <taxon>Clostridiaceae</taxon>
        <taxon>Clostridium</taxon>
    </lineage>
</organism>
<comment type="caution">
    <text evidence="1">The sequence shown here is derived from an EMBL/GenBank/DDBJ whole genome shotgun (WGS) entry which is preliminary data.</text>
</comment>
<dbReference type="EMBL" id="JAGGLM010000009">
    <property type="protein sequence ID" value="MBP2032967.1"/>
    <property type="molecule type" value="Genomic_DNA"/>
</dbReference>
<name>A0ABS4KSG5_9CLOT</name>
<protein>
    <submittedName>
        <fullName evidence="1">Uncharacterized protein</fullName>
    </submittedName>
</protein>